<keyword evidence="2" id="KW-1185">Reference proteome</keyword>
<evidence type="ECO:0000313" key="1">
    <source>
        <dbReference type="EMBL" id="GAU35079.1"/>
    </source>
</evidence>
<protein>
    <submittedName>
        <fullName evidence="1">Uncharacterized protein</fullName>
    </submittedName>
</protein>
<evidence type="ECO:0000313" key="2">
    <source>
        <dbReference type="Proteomes" id="UP000242715"/>
    </source>
</evidence>
<dbReference type="Proteomes" id="UP000242715">
    <property type="component" value="Unassembled WGS sequence"/>
</dbReference>
<accession>A0A2Z6NU87</accession>
<reference evidence="2" key="1">
    <citation type="journal article" date="2017" name="Front. Plant Sci.">
        <title>Climate Clever Clovers: New Paradigm to Reduce the Environmental Footprint of Ruminants by Breeding Low Methanogenic Forages Utilizing Haplotype Variation.</title>
        <authorList>
            <person name="Kaur P."/>
            <person name="Appels R."/>
            <person name="Bayer P.E."/>
            <person name="Keeble-Gagnere G."/>
            <person name="Wang J."/>
            <person name="Hirakawa H."/>
            <person name="Shirasawa K."/>
            <person name="Vercoe P."/>
            <person name="Stefanova K."/>
            <person name="Durmic Z."/>
            <person name="Nichols P."/>
            <person name="Revell C."/>
            <person name="Isobe S.N."/>
            <person name="Edwards D."/>
            <person name="Erskine W."/>
        </authorList>
    </citation>
    <scope>NUCLEOTIDE SEQUENCE [LARGE SCALE GENOMIC DNA]</scope>
    <source>
        <strain evidence="2">cv. Daliak</strain>
    </source>
</reference>
<dbReference type="Gene3D" id="3.40.50.1460">
    <property type="match status" value="1"/>
</dbReference>
<proteinExistence type="predicted"/>
<organism evidence="1 2">
    <name type="scientific">Trifolium subterraneum</name>
    <name type="common">Subterranean clover</name>
    <dbReference type="NCBI Taxonomy" id="3900"/>
    <lineage>
        <taxon>Eukaryota</taxon>
        <taxon>Viridiplantae</taxon>
        <taxon>Streptophyta</taxon>
        <taxon>Embryophyta</taxon>
        <taxon>Tracheophyta</taxon>
        <taxon>Spermatophyta</taxon>
        <taxon>Magnoliopsida</taxon>
        <taxon>eudicotyledons</taxon>
        <taxon>Gunneridae</taxon>
        <taxon>Pentapetalae</taxon>
        <taxon>rosids</taxon>
        <taxon>fabids</taxon>
        <taxon>Fabales</taxon>
        <taxon>Fabaceae</taxon>
        <taxon>Papilionoideae</taxon>
        <taxon>50 kb inversion clade</taxon>
        <taxon>NPAAA clade</taxon>
        <taxon>Hologalegina</taxon>
        <taxon>IRL clade</taxon>
        <taxon>Trifolieae</taxon>
        <taxon>Trifolium</taxon>
    </lineage>
</organism>
<dbReference type="OrthoDB" id="10552575at2759"/>
<dbReference type="AlphaFoldDB" id="A0A2Z6NU87"/>
<name>A0A2Z6NU87_TRISU</name>
<dbReference type="EMBL" id="DF973575">
    <property type="protein sequence ID" value="GAU35079.1"/>
    <property type="molecule type" value="Genomic_DNA"/>
</dbReference>
<gene>
    <name evidence="1" type="ORF">TSUD_70020</name>
</gene>
<sequence length="188" mass="21421">MAEQPLEKDVPVDIREMRASISNVGHLPMREVSELSNNTDMSIRFFLPMELDFRTIKSRSYQNIPHSKLILRCEAYHRLQRKLDGHKVGLLLSACQSDEFGQQFLPPNGIGGKFTSLMIYVVYHSRGHITNQELICDVTQQLSMESPQHPGLYATEEQRDRLFFGGFETDCSTSADDGVYYADDPSDD</sequence>